<comment type="caution">
    <text evidence="3">The sequence shown here is derived from an EMBL/GenBank/DDBJ whole genome shotgun (WGS) entry which is preliminary data.</text>
</comment>
<dbReference type="EMBL" id="AVBH01000128">
    <property type="protein sequence ID" value="KGO98121.1"/>
    <property type="molecule type" value="Genomic_DNA"/>
</dbReference>
<evidence type="ECO:0000313" key="3">
    <source>
        <dbReference type="EMBL" id="KGO98121.1"/>
    </source>
</evidence>
<dbReference type="Proteomes" id="UP000030003">
    <property type="component" value="Unassembled WGS sequence"/>
</dbReference>
<dbReference type="PROSITE" id="PS51318">
    <property type="entry name" value="TAT"/>
    <property type="match status" value="1"/>
</dbReference>
<dbReference type="STRING" id="1385515.GCA_000423325_01236"/>
<dbReference type="InterPro" id="IPR053135">
    <property type="entry name" value="AKR2_Oxidoreductase"/>
</dbReference>
<evidence type="ECO:0000259" key="2">
    <source>
        <dbReference type="Pfam" id="PF00248"/>
    </source>
</evidence>
<dbReference type="OrthoDB" id="8563187at2"/>
<organism evidence="3 4">
    <name type="scientific">Lysobacter defluvii IMMIB APB-9 = DSM 18482</name>
    <dbReference type="NCBI Taxonomy" id="1385515"/>
    <lineage>
        <taxon>Bacteria</taxon>
        <taxon>Pseudomonadati</taxon>
        <taxon>Pseudomonadota</taxon>
        <taxon>Gammaproteobacteria</taxon>
        <taxon>Lysobacterales</taxon>
        <taxon>Lysobacteraceae</taxon>
        <taxon>Novilysobacter</taxon>
    </lineage>
</organism>
<keyword evidence="4" id="KW-1185">Reference proteome</keyword>
<feature type="chain" id="PRO_5001973433" evidence="1">
    <location>
        <begin position="27"/>
        <end position="316"/>
    </location>
</feature>
<protein>
    <submittedName>
        <fullName evidence="3">Aldo/keto reductase</fullName>
    </submittedName>
</protein>
<dbReference type="AlphaFoldDB" id="A0A0A0MAA9"/>
<keyword evidence="1" id="KW-0732">Signal</keyword>
<dbReference type="Gene3D" id="3.20.20.100">
    <property type="entry name" value="NADP-dependent oxidoreductase domain"/>
    <property type="match status" value="1"/>
</dbReference>
<dbReference type="PANTHER" id="PTHR43312">
    <property type="entry name" value="D-THREO-ALDOSE 1-DEHYDROGENASE"/>
    <property type="match status" value="1"/>
</dbReference>
<dbReference type="InterPro" id="IPR020471">
    <property type="entry name" value="AKR"/>
</dbReference>
<name>A0A0A0MAA9_9GAMM</name>
<reference evidence="3 4" key="1">
    <citation type="submission" date="2013-08" db="EMBL/GenBank/DDBJ databases">
        <title>Genomic analysis of Lysobacter defluvii.</title>
        <authorList>
            <person name="Wang Q."/>
            <person name="Wang G."/>
        </authorList>
    </citation>
    <scope>NUCLEOTIDE SEQUENCE [LARGE SCALE GENOMIC DNA]</scope>
    <source>
        <strain evidence="3 4">IMMIB APB-9</strain>
    </source>
</reference>
<dbReference type="RefSeq" id="WP_027069636.1">
    <property type="nucleotide sequence ID" value="NZ_AUHT01000006.1"/>
</dbReference>
<feature type="signal peptide" evidence="1">
    <location>
        <begin position="1"/>
        <end position="26"/>
    </location>
</feature>
<proteinExistence type="predicted"/>
<sequence>MSTRREFLLSASVAAAGLALAPLARAAADPLGVLGHVPSPGPGSLMTRAIPSSGERLPVIGAGTSGSYEVAPGSAEFEALKETIRIFFEGGGRVIDTAPNYSNAEQVLGALLEEGGWRDRCFLATKLAAGDRATMEAQWKASLRNLRTDRVELLQVHNMRAWEVGLPFARELKEQGLVKYIGFTHASNAEHARMEQLMREQKPDFIQVNYSVMAPDAARSLLPAARDQGVAVLINRAFNDGKLFARVADQPLPGWAPEVGVDSWAQMFLKFAISHPAVTAVIPATGKPHRQADNLKAGTGPLLDQAQRDELVRMFA</sequence>
<dbReference type="CDD" id="cd19095">
    <property type="entry name" value="AKR_PA4992-like"/>
    <property type="match status" value="1"/>
</dbReference>
<dbReference type="Pfam" id="PF00248">
    <property type="entry name" value="Aldo_ket_red"/>
    <property type="match status" value="1"/>
</dbReference>
<gene>
    <name evidence="3" type="ORF">N791_05440</name>
</gene>
<dbReference type="PRINTS" id="PR00069">
    <property type="entry name" value="ALDKETRDTASE"/>
</dbReference>
<feature type="domain" description="NADP-dependent oxidoreductase" evidence="2">
    <location>
        <begin position="61"/>
        <end position="306"/>
    </location>
</feature>
<dbReference type="SUPFAM" id="SSF51430">
    <property type="entry name" value="NAD(P)-linked oxidoreductase"/>
    <property type="match status" value="1"/>
</dbReference>
<dbReference type="InterPro" id="IPR023210">
    <property type="entry name" value="NADP_OxRdtase_dom"/>
</dbReference>
<accession>A0A0A0MAA9</accession>
<dbReference type="InterPro" id="IPR006311">
    <property type="entry name" value="TAT_signal"/>
</dbReference>
<dbReference type="PANTHER" id="PTHR43312:SF1">
    <property type="entry name" value="NADP-DEPENDENT OXIDOREDUCTASE DOMAIN-CONTAINING PROTEIN"/>
    <property type="match status" value="1"/>
</dbReference>
<dbReference type="eggNOG" id="COG0656">
    <property type="taxonomic scope" value="Bacteria"/>
</dbReference>
<dbReference type="InterPro" id="IPR036812">
    <property type="entry name" value="NAD(P)_OxRdtase_dom_sf"/>
</dbReference>
<dbReference type="GO" id="GO:0016491">
    <property type="term" value="F:oxidoreductase activity"/>
    <property type="evidence" value="ECO:0007669"/>
    <property type="project" value="InterPro"/>
</dbReference>
<evidence type="ECO:0000313" key="4">
    <source>
        <dbReference type="Proteomes" id="UP000030003"/>
    </source>
</evidence>
<evidence type="ECO:0000256" key="1">
    <source>
        <dbReference type="SAM" id="SignalP"/>
    </source>
</evidence>